<name>M4BVU9_HYAAE</name>
<evidence type="ECO:0000313" key="4">
    <source>
        <dbReference type="Proteomes" id="UP000011713"/>
    </source>
</evidence>
<dbReference type="GO" id="GO:0004491">
    <property type="term" value="F:methylmalonate-semialdehyde dehydrogenase (acylating, NAD) activity"/>
    <property type="evidence" value="ECO:0007669"/>
    <property type="project" value="InterPro"/>
</dbReference>
<dbReference type="STRING" id="559515.M4BVU9"/>
<dbReference type="VEuPathDB" id="FungiDB:HpaG810643"/>
<evidence type="ECO:0000313" key="3">
    <source>
        <dbReference type="EnsemblProtists" id="HpaP810643"/>
    </source>
</evidence>
<comment type="similarity">
    <text evidence="1">Belongs to the aldehyde dehydrogenase family.</text>
</comment>
<protein>
    <recommendedName>
        <fullName evidence="5">Protein FAR1-RELATED SEQUENCE</fullName>
    </recommendedName>
</protein>
<keyword evidence="4" id="KW-1185">Reference proteome</keyword>
<dbReference type="EnsemblProtists" id="HpaT810643">
    <property type="protein sequence ID" value="HpaP810643"/>
    <property type="gene ID" value="HpaG810643"/>
</dbReference>
<dbReference type="GO" id="GO:0006210">
    <property type="term" value="P:thymine catabolic process"/>
    <property type="evidence" value="ECO:0007669"/>
    <property type="project" value="TreeGrafter"/>
</dbReference>
<dbReference type="InParanoid" id="M4BVU9"/>
<evidence type="ECO:0000256" key="2">
    <source>
        <dbReference type="SAM" id="MobiDB-lite"/>
    </source>
</evidence>
<dbReference type="EMBL" id="JH597987">
    <property type="status" value="NOT_ANNOTATED_CDS"/>
    <property type="molecule type" value="Genomic_DNA"/>
</dbReference>
<sequence>MKKTNELKTSANLESGYFELRNMSFCYRPIDFKPITRTTKHEARISPRSRKNKRESETRLTDCQWKAVGMQRKDGWYLDVKCDKHNHNPLPYIAGHTSCRYLNEESTELVEKMIAADLPARQVLRSLHHENPVFLAIARTIYNAKSKRRHVILYGRTPIQALMDELESDKFYRALECSYDGSVKRLFFAHVDSVALAQQQIQLRALVRLHLQGQPVSDAVAAFVGHTNLNASFSIGFAFLSGEAELIMCGL</sequence>
<dbReference type="GO" id="GO:0006574">
    <property type="term" value="P:L-valine catabolic process"/>
    <property type="evidence" value="ECO:0007669"/>
    <property type="project" value="TreeGrafter"/>
</dbReference>
<reference evidence="4" key="1">
    <citation type="journal article" date="2010" name="Science">
        <title>Signatures of adaptation to obligate biotrophy in the Hyaloperonospora arabidopsidis genome.</title>
        <authorList>
            <person name="Baxter L."/>
            <person name="Tripathy S."/>
            <person name="Ishaque N."/>
            <person name="Boot N."/>
            <person name="Cabral A."/>
            <person name="Kemen E."/>
            <person name="Thines M."/>
            <person name="Ah-Fong A."/>
            <person name="Anderson R."/>
            <person name="Badejoko W."/>
            <person name="Bittner-Eddy P."/>
            <person name="Boore J.L."/>
            <person name="Chibucos M.C."/>
            <person name="Coates M."/>
            <person name="Dehal P."/>
            <person name="Delehaunty K."/>
            <person name="Dong S."/>
            <person name="Downton P."/>
            <person name="Dumas B."/>
            <person name="Fabro G."/>
            <person name="Fronick C."/>
            <person name="Fuerstenberg S.I."/>
            <person name="Fulton L."/>
            <person name="Gaulin E."/>
            <person name="Govers F."/>
            <person name="Hughes L."/>
            <person name="Humphray S."/>
            <person name="Jiang R.H."/>
            <person name="Judelson H."/>
            <person name="Kamoun S."/>
            <person name="Kyung K."/>
            <person name="Meijer H."/>
            <person name="Minx P."/>
            <person name="Morris P."/>
            <person name="Nelson J."/>
            <person name="Phuntumart V."/>
            <person name="Qutob D."/>
            <person name="Rehmany A."/>
            <person name="Rougon-Cardoso A."/>
            <person name="Ryden P."/>
            <person name="Torto-Alalibo T."/>
            <person name="Studholme D."/>
            <person name="Wang Y."/>
            <person name="Win J."/>
            <person name="Wood J."/>
            <person name="Clifton S.W."/>
            <person name="Rogers J."/>
            <person name="Van den Ackerveken G."/>
            <person name="Jones J.D."/>
            <person name="McDowell J.M."/>
            <person name="Beynon J."/>
            <person name="Tyler B.M."/>
        </authorList>
    </citation>
    <scope>NUCLEOTIDE SEQUENCE [LARGE SCALE GENOMIC DNA]</scope>
    <source>
        <strain evidence="4">Emoy2</strain>
    </source>
</reference>
<dbReference type="InterPro" id="IPR010061">
    <property type="entry name" value="MeMal-semiAld_DH"/>
</dbReference>
<evidence type="ECO:0008006" key="5">
    <source>
        <dbReference type="Google" id="ProtNLM"/>
    </source>
</evidence>
<dbReference type="GO" id="GO:0005739">
    <property type="term" value="C:mitochondrion"/>
    <property type="evidence" value="ECO:0007669"/>
    <property type="project" value="TreeGrafter"/>
</dbReference>
<dbReference type="PANTHER" id="PTHR43866:SF3">
    <property type="entry name" value="METHYLMALONATE-SEMIALDEHYDE DEHYDROGENASE [ACYLATING], MITOCHONDRIAL"/>
    <property type="match status" value="1"/>
</dbReference>
<dbReference type="AlphaFoldDB" id="M4BVU9"/>
<dbReference type="HOGENOM" id="CLU_1108831_0_0_1"/>
<dbReference type="PANTHER" id="PTHR43866">
    <property type="entry name" value="MALONATE-SEMIALDEHYDE DEHYDROGENASE"/>
    <property type="match status" value="1"/>
</dbReference>
<evidence type="ECO:0000256" key="1">
    <source>
        <dbReference type="ARBA" id="ARBA00009986"/>
    </source>
</evidence>
<dbReference type="Proteomes" id="UP000011713">
    <property type="component" value="Unassembled WGS sequence"/>
</dbReference>
<reference evidence="3" key="2">
    <citation type="submission" date="2015-06" db="UniProtKB">
        <authorList>
            <consortium name="EnsemblProtists"/>
        </authorList>
    </citation>
    <scope>IDENTIFICATION</scope>
    <source>
        <strain evidence="3">Emoy2</strain>
    </source>
</reference>
<accession>M4BVU9</accession>
<feature type="region of interest" description="Disordered" evidence="2">
    <location>
        <begin position="38"/>
        <end position="57"/>
    </location>
</feature>
<organism evidence="3 4">
    <name type="scientific">Hyaloperonospora arabidopsidis (strain Emoy2)</name>
    <name type="common">Downy mildew agent</name>
    <name type="synonym">Peronospora arabidopsidis</name>
    <dbReference type="NCBI Taxonomy" id="559515"/>
    <lineage>
        <taxon>Eukaryota</taxon>
        <taxon>Sar</taxon>
        <taxon>Stramenopiles</taxon>
        <taxon>Oomycota</taxon>
        <taxon>Peronosporomycetes</taxon>
        <taxon>Peronosporales</taxon>
        <taxon>Peronosporaceae</taxon>
        <taxon>Hyaloperonospora</taxon>
    </lineage>
</organism>
<proteinExistence type="inferred from homology"/>